<accession>A0A0A8YIK1</accession>
<sequence>MELRDRRACSAWHGYRILGDVLGDAAYWGCA</sequence>
<protein>
    <submittedName>
        <fullName evidence="1">Uncharacterized protein</fullName>
    </submittedName>
</protein>
<evidence type="ECO:0000313" key="1">
    <source>
        <dbReference type="EMBL" id="JAD25325.1"/>
    </source>
</evidence>
<reference evidence="1" key="1">
    <citation type="submission" date="2014-09" db="EMBL/GenBank/DDBJ databases">
        <authorList>
            <person name="Magalhaes I.L.F."/>
            <person name="Oliveira U."/>
            <person name="Santos F.R."/>
            <person name="Vidigal T.H.D.A."/>
            <person name="Brescovit A.D."/>
            <person name="Santos A.J."/>
        </authorList>
    </citation>
    <scope>NUCLEOTIDE SEQUENCE</scope>
    <source>
        <tissue evidence="1">Shoot tissue taken approximately 20 cm above the soil surface</tissue>
    </source>
</reference>
<dbReference type="EMBL" id="GBRH01272570">
    <property type="protein sequence ID" value="JAD25325.1"/>
    <property type="molecule type" value="Transcribed_RNA"/>
</dbReference>
<proteinExistence type="predicted"/>
<reference evidence="1" key="2">
    <citation type="journal article" date="2015" name="Data Brief">
        <title>Shoot transcriptome of the giant reed, Arundo donax.</title>
        <authorList>
            <person name="Barrero R.A."/>
            <person name="Guerrero F.D."/>
            <person name="Moolhuijzen P."/>
            <person name="Goolsby J.A."/>
            <person name="Tidwell J."/>
            <person name="Bellgard S.E."/>
            <person name="Bellgard M.I."/>
        </authorList>
    </citation>
    <scope>NUCLEOTIDE SEQUENCE</scope>
    <source>
        <tissue evidence="1">Shoot tissue taken approximately 20 cm above the soil surface</tissue>
    </source>
</reference>
<dbReference type="AlphaFoldDB" id="A0A0A8YIK1"/>
<organism evidence="1">
    <name type="scientific">Arundo donax</name>
    <name type="common">Giant reed</name>
    <name type="synonym">Donax arundinaceus</name>
    <dbReference type="NCBI Taxonomy" id="35708"/>
    <lineage>
        <taxon>Eukaryota</taxon>
        <taxon>Viridiplantae</taxon>
        <taxon>Streptophyta</taxon>
        <taxon>Embryophyta</taxon>
        <taxon>Tracheophyta</taxon>
        <taxon>Spermatophyta</taxon>
        <taxon>Magnoliopsida</taxon>
        <taxon>Liliopsida</taxon>
        <taxon>Poales</taxon>
        <taxon>Poaceae</taxon>
        <taxon>PACMAD clade</taxon>
        <taxon>Arundinoideae</taxon>
        <taxon>Arundineae</taxon>
        <taxon>Arundo</taxon>
    </lineage>
</organism>
<name>A0A0A8YIK1_ARUDO</name>